<dbReference type="Proteomes" id="UP001207468">
    <property type="component" value="Unassembled WGS sequence"/>
</dbReference>
<organism evidence="1 2">
    <name type="scientific">Russula earlei</name>
    <dbReference type="NCBI Taxonomy" id="71964"/>
    <lineage>
        <taxon>Eukaryota</taxon>
        <taxon>Fungi</taxon>
        <taxon>Dikarya</taxon>
        <taxon>Basidiomycota</taxon>
        <taxon>Agaricomycotina</taxon>
        <taxon>Agaricomycetes</taxon>
        <taxon>Russulales</taxon>
        <taxon>Russulaceae</taxon>
        <taxon>Russula</taxon>
    </lineage>
</organism>
<reference evidence="1" key="1">
    <citation type="submission" date="2021-03" db="EMBL/GenBank/DDBJ databases">
        <title>Evolutionary priming and transition to the ectomycorrhizal habit in an iconic lineage of mushroom-forming fungi: is preadaptation a requirement?</title>
        <authorList>
            <consortium name="DOE Joint Genome Institute"/>
            <person name="Looney B.P."/>
            <person name="Miyauchi S."/>
            <person name="Morin E."/>
            <person name="Drula E."/>
            <person name="Courty P.E."/>
            <person name="Chicoki N."/>
            <person name="Fauchery L."/>
            <person name="Kohler A."/>
            <person name="Kuo A."/>
            <person name="LaButti K."/>
            <person name="Pangilinan J."/>
            <person name="Lipzen A."/>
            <person name="Riley R."/>
            <person name="Andreopoulos W."/>
            <person name="He G."/>
            <person name="Johnson J."/>
            <person name="Barry K.W."/>
            <person name="Grigoriev I.V."/>
            <person name="Nagy L."/>
            <person name="Hibbett D."/>
            <person name="Henrissat B."/>
            <person name="Matheny P.B."/>
            <person name="Labbe J."/>
            <person name="Martin A.F."/>
        </authorList>
    </citation>
    <scope>NUCLEOTIDE SEQUENCE</scope>
    <source>
        <strain evidence="1">BPL698</strain>
    </source>
</reference>
<accession>A0ACC0UDL4</accession>
<comment type="caution">
    <text evidence="1">The sequence shown here is derived from an EMBL/GenBank/DDBJ whole genome shotgun (WGS) entry which is preliminary data.</text>
</comment>
<evidence type="ECO:0000313" key="1">
    <source>
        <dbReference type="EMBL" id="KAI9509711.1"/>
    </source>
</evidence>
<keyword evidence="2" id="KW-1185">Reference proteome</keyword>
<name>A0ACC0UDL4_9AGAM</name>
<proteinExistence type="predicted"/>
<protein>
    <submittedName>
        <fullName evidence="1">Peptidase M24, structural domain-containing protein</fullName>
    </submittedName>
</protein>
<evidence type="ECO:0000313" key="2">
    <source>
        <dbReference type="Proteomes" id="UP001207468"/>
    </source>
</evidence>
<gene>
    <name evidence="1" type="ORF">F5148DRAFT_1343248</name>
</gene>
<sequence length="643" mass="73925">MAPKLDRSRLKLTGNTLRNKLGYGWGLGFGRKDKDKDTEDLFTGADQDPICESVDTYERLVELRKLMAKDNLDYYVVPTEDPHQSEYTAESDKRREWLTNFTGSAGQAVISKTSAYLITDSRYWIQAERELDNNWMVDRVNASRVGIDARMISNEVAQQLYSLLQAKNSTLVYPPQNLVDLIWENRSARSKDKIFAQPIEYTGKDASKKLIQVRDWIRSYNPSSPSPLKGPPQPCNQQVGTLVTDLASHMYSIFVATMSPFNPVFFSYLYIGLDRTILFVDQVKIEVQVREYLQYLRVEIRDYNAIWSFLRMREWGEGKMIISPQTSYAISLMLTHYRYSLAPSIIEEMKSVKNEVEIQGLKRAYLRDGSCYVQFLAWLDEKMSKGFEITEWEAAWRLTEFRRRAKNYMDKETPYLIESGGQYRDGTCDTTRTVHFGHPTSEQSEAYTRVLQRHIAIDTAIFPRGTTGAQLDFLARNILARKGLWEDGTNYLHGTGHGVGSFLNVHEGLHGFSSSVPLTLGYVLTNDPGYYKQDEFGIRTKSVLVVRDVYTEHTEPDQSWLCFERLTCVPIQTRMVLQHMLSKEEKDWLREHNRQCLNTLEALLQDDKHALKYLRREAGRPIGIAPAGPGGAMIEDNLFTLSL</sequence>
<dbReference type="EMBL" id="JAGFNK010000057">
    <property type="protein sequence ID" value="KAI9509711.1"/>
    <property type="molecule type" value="Genomic_DNA"/>
</dbReference>